<dbReference type="HAMAP" id="MF_01341">
    <property type="entry name" value="Ribosomal_uL15"/>
    <property type="match status" value="1"/>
</dbReference>
<comment type="caution">
    <text evidence="8">The sequence shown here is derived from an EMBL/GenBank/DDBJ whole genome shotgun (WGS) entry which is preliminary data.</text>
</comment>
<dbReference type="GO" id="GO:0003735">
    <property type="term" value="F:structural constituent of ribosome"/>
    <property type="evidence" value="ECO:0007669"/>
    <property type="project" value="InterPro"/>
</dbReference>
<feature type="region of interest" description="Disordered" evidence="6">
    <location>
        <begin position="1"/>
        <end position="49"/>
    </location>
</feature>
<evidence type="ECO:0000256" key="3">
    <source>
        <dbReference type="ARBA" id="ARBA00023274"/>
    </source>
</evidence>
<dbReference type="SUPFAM" id="SSF52080">
    <property type="entry name" value="Ribosomal proteins L15p and L18e"/>
    <property type="match status" value="1"/>
</dbReference>
<dbReference type="Gene3D" id="3.100.10.10">
    <property type="match status" value="1"/>
</dbReference>
<dbReference type="Proteomes" id="UP000178486">
    <property type="component" value="Unassembled WGS sequence"/>
</dbReference>
<dbReference type="InterPro" id="IPR005749">
    <property type="entry name" value="Ribosomal_uL15_bac-type"/>
</dbReference>
<evidence type="ECO:0000256" key="6">
    <source>
        <dbReference type="SAM" id="MobiDB-lite"/>
    </source>
</evidence>
<comment type="similarity">
    <text evidence="1 4 5">Belongs to the universal ribosomal protein uL15 family.</text>
</comment>
<keyword evidence="4" id="KW-0694">RNA-binding</keyword>
<dbReference type="GO" id="GO:0019843">
    <property type="term" value="F:rRNA binding"/>
    <property type="evidence" value="ECO:0007669"/>
    <property type="project" value="UniProtKB-UniRule"/>
</dbReference>
<dbReference type="GO" id="GO:0022625">
    <property type="term" value="C:cytosolic large ribosomal subunit"/>
    <property type="evidence" value="ECO:0007669"/>
    <property type="project" value="TreeGrafter"/>
</dbReference>
<dbReference type="EMBL" id="MGAU01000020">
    <property type="protein sequence ID" value="OGK55210.1"/>
    <property type="molecule type" value="Genomic_DNA"/>
</dbReference>
<evidence type="ECO:0000256" key="1">
    <source>
        <dbReference type="ARBA" id="ARBA00007320"/>
    </source>
</evidence>
<evidence type="ECO:0000256" key="4">
    <source>
        <dbReference type="HAMAP-Rule" id="MF_01341"/>
    </source>
</evidence>
<gene>
    <name evidence="4" type="primary">rplO</name>
    <name evidence="8" type="ORF">A3B56_03000</name>
</gene>
<feature type="domain" description="Large ribosomal subunit protein uL15/eL18" evidence="7">
    <location>
        <begin position="83"/>
        <end position="152"/>
    </location>
</feature>
<dbReference type="GO" id="GO:0006412">
    <property type="term" value="P:translation"/>
    <property type="evidence" value="ECO:0007669"/>
    <property type="project" value="UniProtKB-UniRule"/>
</dbReference>
<keyword evidence="4" id="KW-0699">rRNA-binding</keyword>
<protein>
    <recommendedName>
        <fullName evidence="4">Large ribosomal subunit protein uL15</fullName>
    </recommendedName>
</protein>
<evidence type="ECO:0000313" key="8">
    <source>
        <dbReference type="EMBL" id="OGK55210.1"/>
    </source>
</evidence>
<comment type="subunit">
    <text evidence="4">Part of the 50S ribosomal subunit.</text>
</comment>
<dbReference type="InterPro" id="IPR001196">
    <property type="entry name" value="Ribosomal_uL15_CS"/>
</dbReference>
<accession>A0A1F7JHY1</accession>
<dbReference type="PANTHER" id="PTHR12934">
    <property type="entry name" value="50S RIBOSOMAL PROTEIN L15"/>
    <property type="match status" value="1"/>
</dbReference>
<name>A0A1F7JHY1_9BACT</name>
<evidence type="ECO:0000259" key="7">
    <source>
        <dbReference type="Pfam" id="PF00828"/>
    </source>
</evidence>
<comment type="function">
    <text evidence="4">Binds to the 23S rRNA.</text>
</comment>
<evidence type="ECO:0000313" key="9">
    <source>
        <dbReference type="Proteomes" id="UP000178486"/>
    </source>
</evidence>
<dbReference type="Pfam" id="PF00828">
    <property type="entry name" value="Ribosomal_L27A"/>
    <property type="match status" value="1"/>
</dbReference>
<keyword evidence="2 4" id="KW-0689">Ribosomal protein</keyword>
<evidence type="ECO:0000256" key="2">
    <source>
        <dbReference type="ARBA" id="ARBA00022980"/>
    </source>
</evidence>
<dbReference type="InterPro" id="IPR030878">
    <property type="entry name" value="Ribosomal_uL15"/>
</dbReference>
<dbReference type="AlphaFoldDB" id="A0A1F7JHY1"/>
<reference evidence="8 9" key="1">
    <citation type="journal article" date="2016" name="Nat. Commun.">
        <title>Thousands of microbial genomes shed light on interconnected biogeochemical processes in an aquifer system.</title>
        <authorList>
            <person name="Anantharaman K."/>
            <person name="Brown C.T."/>
            <person name="Hug L.A."/>
            <person name="Sharon I."/>
            <person name="Castelle C.J."/>
            <person name="Probst A.J."/>
            <person name="Thomas B.C."/>
            <person name="Singh A."/>
            <person name="Wilkins M.J."/>
            <person name="Karaoz U."/>
            <person name="Brodie E.L."/>
            <person name="Williams K.H."/>
            <person name="Hubbard S.S."/>
            <person name="Banfield J.F."/>
        </authorList>
    </citation>
    <scope>NUCLEOTIDE SEQUENCE [LARGE SCALE GENOMIC DNA]</scope>
</reference>
<dbReference type="PANTHER" id="PTHR12934:SF11">
    <property type="entry name" value="LARGE RIBOSOMAL SUBUNIT PROTEIN UL15M"/>
    <property type="match status" value="1"/>
</dbReference>
<keyword evidence="3 4" id="KW-0687">Ribonucleoprotein</keyword>
<dbReference type="InterPro" id="IPR036227">
    <property type="entry name" value="Ribosomal_uL15/eL18_sf"/>
</dbReference>
<evidence type="ECO:0000256" key="5">
    <source>
        <dbReference type="RuleBase" id="RU003888"/>
    </source>
</evidence>
<sequence>MKKNNMNLAQLPSITKRTKKRVGRGHGSGKGAHTVGRGTKGRRARGSVGPNFFGTAMGASYIKRLPLLRGKGKLKARVKPVGVNVSYLSTLPAKSTVDVALLVKHHILSSLDEARNGVKILGGGTITVALTVVLPATSGARTKIEKAGGTVEKVHVPTANTKHNNA</sequence>
<proteinExistence type="inferred from homology"/>
<dbReference type="InterPro" id="IPR021131">
    <property type="entry name" value="Ribosomal_uL15/eL18"/>
</dbReference>
<dbReference type="PROSITE" id="PS00475">
    <property type="entry name" value="RIBOSOMAL_L15"/>
    <property type="match status" value="1"/>
</dbReference>
<feature type="compositionally biased region" description="Polar residues" evidence="6">
    <location>
        <begin position="1"/>
        <end position="15"/>
    </location>
</feature>
<organism evidence="8 9">
    <name type="scientific">Candidatus Roizmanbacteria bacterium RIFCSPLOWO2_01_FULL_45_11</name>
    <dbReference type="NCBI Taxonomy" id="1802070"/>
    <lineage>
        <taxon>Bacteria</taxon>
        <taxon>Candidatus Roizmaniibacteriota</taxon>
    </lineage>
</organism>